<keyword evidence="4" id="KW-0677">Repeat</keyword>
<dbReference type="CDD" id="cd01895">
    <property type="entry name" value="EngA2"/>
    <property type="match status" value="1"/>
</dbReference>
<dbReference type="PIRSF" id="PIRSF006485">
    <property type="entry name" value="GTP-binding_EngA"/>
    <property type="match status" value="1"/>
</dbReference>
<dbReference type="STRING" id="1798680.A3J66_03305"/>
<feature type="binding site" evidence="8">
    <location>
        <begin position="319"/>
        <end position="322"/>
    </location>
    <ligand>
        <name>GTP</name>
        <dbReference type="ChEBI" id="CHEBI:37565"/>
        <label>2</label>
    </ligand>
</feature>
<dbReference type="Proteomes" id="UP000176282">
    <property type="component" value="Unassembled WGS sequence"/>
</dbReference>
<dbReference type="Gene3D" id="3.30.300.20">
    <property type="match status" value="1"/>
</dbReference>
<dbReference type="SUPFAM" id="SSF82653">
    <property type="entry name" value="Probable GTPase Der, C-terminal domain"/>
    <property type="match status" value="1"/>
</dbReference>
<dbReference type="InterPro" id="IPR008144">
    <property type="entry name" value="Guanylate_kin-like_dom"/>
</dbReference>
<dbReference type="PROSITE" id="PS50052">
    <property type="entry name" value="GUANYLATE_KINASE_2"/>
    <property type="match status" value="1"/>
</dbReference>
<dbReference type="Pfam" id="PF14714">
    <property type="entry name" value="KH_dom-like"/>
    <property type="match status" value="1"/>
</dbReference>
<evidence type="ECO:0000259" key="10">
    <source>
        <dbReference type="PROSITE" id="PS50052"/>
    </source>
</evidence>
<dbReference type="PROSITE" id="PS51712">
    <property type="entry name" value="G_ENGA"/>
    <property type="match status" value="2"/>
</dbReference>
<comment type="similarity">
    <text evidence="1 8 9">Belongs to the TRAFAC class TrmE-Era-EngA-EngB-Septin-like GTPase superfamily. EngA (Der) GTPase family.</text>
</comment>
<evidence type="ECO:0000256" key="3">
    <source>
        <dbReference type="ARBA" id="ARBA00022517"/>
    </source>
</evidence>
<name>A0A1F6M421_9BACT</name>
<accession>A0A1F6M421</accession>
<dbReference type="NCBIfam" id="TIGR03594">
    <property type="entry name" value="GTPase_EngA"/>
    <property type="match status" value="1"/>
</dbReference>
<evidence type="ECO:0000313" key="13">
    <source>
        <dbReference type="Proteomes" id="UP000176282"/>
    </source>
</evidence>
<dbReference type="GO" id="GO:0005525">
    <property type="term" value="F:GTP binding"/>
    <property type="evidence" value="ECO:0007669"/>
    <property type="project" value="UniProtKB-UniRule"/>
</dbReference>
<protein>
    <recommendedName>
        <fullName evidence="2 8">GTPase Der</fullName>
    </recommendedName>
    <alternativeName>
        <fullName evidence="7 8">GTP-binding protein EngA</fullName>
    </alternativeName>
</protein>
<feature type="binding site" evidence="8">
    <location>
        <begin position="254"/>
        <end position="258"/>
    </location>
    <ligand>
        <name>GTP</name>
        <dbReference type="ChEBI" id="CHEBI:37565"/>
        <label>2</label>
    </ligand>
</feature>
<keyword evidence="6 8" id="KW-0342">GTP-binding</keyword>
<dbReference type="InterPro" id="IPR005225">
    <property type="entry name" value="Small_GTP-bd"/>
</dbReference>
<evidence type="ECO:0000256" key="5">
    <source>
        <dbReference type="ARBA" id="ARBA00022741"/>
    </source>
</evidence>
<dbReference type="InterPro" id="IPR031166">
    <property type="entry name" value="G_ENGA"/>
</dbReference>
<organism evidence="12 13">
    <name type="scientific">Candidatus Magasanikbacteria bacterium RIFCSPHIGHO2_02_FULL_47_14</name>
    <dbReference type="NCBI Taxonomy" id="1798680"/>
    <lineage>
        <taxon>Bacteria</taxon>
        <taxon>Candidatus Magasanikiibacteriota</taxon>
    </lineage>
</organism>
<dbReference type="InterPro" id="IPR032859">
    <property type="entry name" value="KH_dom-like"/>
</dbReference>
<feature type="domain" description="Guanylate kinase-like" evidence="10">
    <location>
        <begin position="12"/>
        <end position="235"/>
    </location>
</feature>
<dbReference type="HAMAP" id="MF_00195">
    <property type="entry name" value="GTPase_Der"/>
    <property type="match status" value="1"/>
</dbReference>
<feature type="binding site" evidence="8">
    <location>
        <begin position="130"/>
        <end position="133"/>
    </location>
    <ligand>
        <name>GTP</name>
        <dbReference type="ChEBI" id="CHEBI:37565"/>
        <label>1</label>
    </ligand>
</feature>
<feature type="domain" description="EngA-type G" evidence="11">
    <location>
        <begin position="13"/>
        <end position="180"/>
    </location>
</feature>
<evidence type="ECO:0000256" key="8">
    <source>
        <dbReference type="HAMAP-Rule" id="MF_00195"/>
    </source>
</evidence>
<dbReference type="InterPro" id="IPR027417">
    <property type="entry name" value="P-loop_NTPase"/>
</dbReference>
<dbReference type="Pfam" id="PF01926">
    <property type="entry name" value="MMR_HSR1"/>
    <property type="match status" value="2"/>
</dbReference>
<dbReference type="PRINTS" id="PR00326">
    <property type="entry name" value="GTP1OBG"/>
</dbReference>
<dbReference type="PANTHER" id="PTHR43834:SF6">
    <property type="entry name" value="GTPASE DER"/>
    <property type="match status" value="1"/>
</dbReference>
<evidence type="ECO:0000256" key="7">
    <source>
        <dbReference type="ARBA" id="ARBA00032345"/>
    </source>
</evidence>
<evidence type="ECO:0000256" key="1">
    <source>
        <dbReference type="ARBA" id="ARBA00008279"/>
    </source>
</evidence>
<proteinExistence type="inferred from homology"/>
<comment type="subunit">
    <text evidence="8">Associates with the 50S ribosomal subunit.</text>
</comment>
<evidence type="ECO:0000256" key="4">
    <source>
        <dbReference type="ARBA" id="ARBA00022737"/>
    </source>
</evidence>
<sequence length="464" mass="52490">MHPKVRQTTQILPTVALIGRVNVGKSTLFNRLIEEHKALVSDTPGTTRTSNEGIVLWRGKQFKLVDTGGLRFEDDVPLEKDIIAQSERAMKLADIVVFVTDGQAGVLPQEKELAKRLRRIEVKPVLLVANKVDTTKIEKQLTEPEWYKLGLGEPIPVSASNSRNVGDFLDQLYYLLEEGERKPQPVPEETETIRISVIGKPNVGKSSLFNKLIGEEKVIVSDMPHTTREPHDTLVEYTAGAGENEHTYTINFIDTAGLRRKSKVSGTLERQGIQKTIEILEQSDLVLFVLDGAESISSQDRQLGGLLERRSKSVIILLNKWDLAEDQSQTKRTESVQQIYSHFPHLDFAPVVFVSGKTGYRVHDIFPMIVRLWHARHTSIPNKALEVFLKHVMATHAPARGKGTRHPKLLGLHQINVAPPIFELFIQYRTSLHTSYARFLENKLREQFDFTGTPIVIKLRKMKK</sequence>
<evidence type="ECO:0000259" key="11">
    <source>
        <dbReference type="PROSITE" id="PS51712"/>
    </source>
</evidence>
<gene>
    <name evidence="8" type="primary">der</name>
    <name evidence="12" type="ORF">A3J66_03305</name>
</gene>
<dbReference type="PANTHER" id="PTHR43834">
    <property type="entry name" value="GTPASE DER"/>
    <property type="match status" value="1"/>
</dbReference>
<reference evidence="12 13" key="1">
    <citation type="journal article" date="2016" name="Nat. Commun.">
        <title>Thousands of microbial genomes shed light on interconnected biogeochemical processes in an aquifer system.</title>
        <authorList>
            <person name="Anantharaman K."/>
            <person name="Brown C.T."/>
            <person name="Hug L.A."/>
            <person name="Sharon I."/>
            <person name="Castelle C.J."/>
            <person name="Probst A.J."/>
            <person name="Thomas B.C."/>
            <person name="Singh A."/>
            <person name="Wilkins M.J."/>
            <person name="Karaoz U."/>
            <person name="Brodie E.L."/>
            <person name="Williams K.H."/>
            <person name="Hubbard S.S."/>
            <person name="Banfield J.F."/>
        </authorList>
    </citation>
    <scope>NUCLEOTIDE SEQUENCE [LARGE SCALE GENOMIC DNA]</scope>
</reference>
<dbReference type="InterPro" id="IPR015946">
    <property type="entry name" value="KH_dom-like_a/b"/>
</dbReference>
<dbReference type="EMBL" id="MFQB01000037">
    <property type="protein sequence ID" value="OGH66339.1"/>
    <property type="molecule type" value="Genomic_DNA"/>
</dbReference>
<dbReference type="GO" id="GO:0043022">
    <property type="term" value="F:ribosome binding"/>
    <property type="evidence" value="ECO:0007669"/>
    <property type="project" value="TreeGrafter"/>
</dbReference>
<evidence type="ECO:0000256" key="9">
    <source>
        <dbReference type="PROSITE-ProRule" id="PRU01049"/>
    </source>
</evidence>
<evidence type="ECO:0000313" key="12">
    <source>
        <dbReference type="EMBL" id="OGH66339.1"/>
    </source>
</evidence>
<dbReference type="AlphaFoldDB" id="A0A1F6M421"/>
<evidence type="ECO:0000256" key="2">
    <source>
        <dbReference type="ARBA" id="ARBA00020953"/>
    </source>
</evidence>
<comment type="function">
    <text evidence="8">GTPase that plays an essential role in the late steps of ribosome biogenesis.</text>
</comment>
<keyword evidence="5 8" id="KW-0547">Nucleotide-binding</keyword>
<dbReference type="GO" id="GO:0042254">
    <property type="term" value="P:ribosome biogenesis"/>
    <property type="evidence" value="ECO:0007669"/>
    <property type="project" value="UniProtKB-KW"/>
</dbReference>
<dbReference type="NCBIfam" id="TIGR00231">
    <property type="entry name" value="small_GTP"/>
    <property type="match status" value="2"/>
</dbReference>
<comment type="caution">
    <text evidence="12">The sequence shown here is derived from an EMBL/GenBank/DDBJ whole genome shotgun (WGS) entry which is preliminary data.</text>
</comment>
<evidence type="ECO:0000256" key="6">
    <source>
        <dbReference type="ARBA" id="ARBA00023134"/>
    </source>
</evidence>
<dbReference type="Gene3D" id="3.40.50.300">
    <property type="entry name" value="P-loop containing nucleotide triphosphate hydrolases"/>
    <property type="match status" value="2"/>
</dbReference>
<dbReference type="CDD" id="cd01894">
    <property type="entry name" value="EngA1"/>
    <property type="match status" value="1"/>
</dbReference>
<feature type="domain" description="EngA-type G" evidence="11">
    <location>
        <begin position="193"/>
        <end position="377"/>
    </location>
</feature>
<feature type="binding site" evidence="8">
    <location>
        <begin position="199"/>
        <end position="206"/>
    </location>
    <ligand>
        <name>GTP</name>
        <dbReference type="ChEBI" id="CHEBI:37565"/>
        <label>2</label>
    </ligand>
</feature>
<dbReference type="InterPro" id="IPR006073">
    <property type="entry name" value="GTP-bd"/>
</dbReference>
<keyword evidence="3 8" id="KW-0690">Ribosome biogenesis</keyword>
<dbReference type="SUPFAM" id="SSF52540">
    <property type="entry name" value="P-loop containing nucleoside triphosphate hydrolases"/>
    <property type="match status" value="2"/>
</dbReference>
<feature type="binding site" evidence="8">
    <location>
        <begin position="19"/>
        <end position="26"/>
    </location>
    <ligand>
        <name>GTP</name>
        <dbReference type="ChEBI" id="CHEBI:37565"/>
        <label>1</label>
    </ligand>
</feature>
<dbReference type="InterPro" id="IPR016484">
    <property type="entry name" value="GTPase_Der"/>
</dbReference>
<feature type="binding site" evidence="8">
    <location>
        <begin position="66"/>
        <end position="70"/>
    </location>
    <ligand>
        <name>GTP</name>
        <dbReference type="ChEBI" id="CHEBI:37565"/>
        <label>1</label>
    </ligand>
</feature>